<keyword evidence="2" id="KW-1185">Reference proteome</keyword>
<reference evidence="1" key="1">
    <citation type="submission" date="2022-05" db="EMBL/GenBank/DDBJ databases">
        <authorList>
            <person name="Jo J.-H."/>
            <person name="Im W.-T."/>
        </authorList>
    </citation>
    <scope>NUCLEOTIDE SEQUENCE</scope>
    <source>
        <strain evidence="1">SE220</strain>
    </source>
</reference>
<dbReference type="RefSeq" id="WP_249830592.1">
    <property type="nucleotide sequence ID" value="NZ_JAMGBE010000001.1"/>
</dbReference>
<comment type="caution">
    <text evidence="1">The sequence shown here is derived from an EMBL/GenBank/DDBJ whole genome shotgun (WGS) entry which is preliminary data.</text>
</comment>
<name>A0ABT0S0B6_9SPHN</name>
<proteinExistence type="predicted"/>
<dbReference type="Proteomes" id="UP001165342">
    <property type="component" value="Unassembled WGS sequence"/>
</dbReference>
<sequence length="83" mass="9810">MTVDELKRSLSELLSEEEEYHAADWDRVQDLSIALLSRIRANQEFEFPVELVIPYLTSFAMRREDEAEALRQHSILAAYLRQR</sequence>
<evidence type="ECO:0000313" key="2">
    <source>
        <dbReference type="Proteomes" id="UP001165342"/>
    </source>
</evidence>
<gene>
    <name evidence="1" type="ORF">LZ538_03440</name>
</gene>
<dbReference type="EMBL" id="JAMGBE010000001">
    <property type="protein sequence ID" value="MCL6729109.1"/>
    <property type="molecule type" value="Genomic_DNA"/>
</dbReference>
<evidence type="ECO:0000313" key="1">
    <source>
        <dbReference type="EMBL" id="MCL6729109.1"/>
    </source>
</evidence>
<accession>A0ABT0S0B6</accession>
<protein>
    <submittedName>
        <fullName evidence="1">Uncharacterized protein</fullName>
    </submittedName>
</protein>
<organism evidence="1 2">
    <name type="scientific">Sphingomonas hankyongi</name>
    <dbReference type="NCBI Taxonomy" id="2908209"/>
    <lineage>
        <taxon>Bacteria</taxon>
        <taxon>Pseudomonadati</taxon>
        <taxon>Pseudomonadota</taxon>
        <taxon>Alphaproteobacteria</taxon>
        <taxon>Sphingomonadales</taxon>
        <taxon>Sphingomonadaceae</taxon>
        <taxon>Sphingomonas</taxon>
    </lineage>
</organism>